<dbReference type="InterPro" id="IPR016437">
    <property type="entry name" value="MCT-1/Tma20"/>
</dbReference>
<protein>
    <submittedName>
        <fullName evidence="2">RNA-binding protein</fullName>
    </submittedName>
</protein>
<dbReference type="GO" id="GO:0003723">
    <property type="term" value="F:RNA binding"/>
    <property type="evidence" value="ECO:0007669"/>
    <property type="project" value="InterPro"/>
</dbReference>
<dbReference type="SUPFAM" id="SSF88697">
    <property type="entry name" value="PUA domain-like"/>
    <property type="match status" value="1"/>
</dbReference>
<dbReference type="RefSeq" id="WP_318621681.1">
    <property type="nucleotide sequence ID" value="NZ_CP137642.1"/>
</dbReference>
<evidence type="ECO:0000313" key="3">
    <source>
        <dbReference type="Proteomes" id="UP001305652"/>
    </source>
</evidence>
<dbReference type="InterPro" id="IPR036974">
    <property type="entry name" value="PUA_sf"/>
</dbReference>
<reference evidence="2 3" key="1">
    <citation type="submission" date="2023-10" db="EMBL/GenBank/DDBJ databases">
        <title>The complete genome sequence of Methanoculleus receptaculi DSM 18860.</title>
        <authorList>
            <person name="Lai S.-J."/>
            <person name="You Y.-T."/>
            <person name="Chen S.-C."/>
        </authorList>
    </citation>
    <scope>NUCLEOTIDE SEQUENCE [LARGE SCALE GENOMIC DNA]</scope>
    <source>
        <strain evidence="2 3">DSM 18860</strain>
    </source>
</reference>
<dbReference type="Gene3D" id="2.30.130.10">
    <property type="entry name" value="PUA domain"/>
    <property type="match status" value="1"/>
</dbReference>
<dbReference type="SMART" id="SM00359">
    <property type="entry name" value="PUA"/>
    <property type="match status" value="1"/>
</dbReference>
<dbReference type="GO" id="GO:0001731">
    <property type="term" value="P:formation of translation preinitiation complex"/>
    <property type="evidence" value="ECO:0007669"/>
    <property type="project" value="TreeGrafter"/>
</dbReference>
<feature type="domain" description="PUA" evidence="1">
    <location>
        <begin position="82"/>
        <end position="157"/>
    </location>
</feature>
<proteinExistence type="predicted"/>
<dbReference type="EMBL" id="CP137642">
    <property type="protein sequence ID" value="WOX57914.1"/>
    <property type="molecule type" value="Genomic_DNA"/>
</dbReference>
<gene>
    <name evidence="2" type="ORF">R6Y96_01265</name>
</gene>
<accession>A0AAX4FVL5</accession>
<dbReference type="InterPro" id="IPR004521">
    <property type="entry name" value="Uncharacterised_CHP00451"/>
</dbReference>
<evidence type="ECO:0000313" key="2">
    <source>
        <dbReference type="EMBL" id="WOX57914.1"/>
    </source>
</evidence>
<dbReference type="PIRSF" id="PIRSF005067">
    <property type="entry name" value="Tma_RNA-bind_prd"/>
    <property type="match status" value="1"/>
</dbReference>
<dbReference type="PANTHER" id="PTHR22798:SF0">
    <property type="entry name" value="MALIGNANT T-CELL-AMPLIFIED SEQUENCE 1"/>
    <property type="match status" value="1"/>
</dbReference>
<dbReference type="NCBIfam" id="NF011152">
    <property type="entry name" value="PRK14560.1-3"/>
    <property type="match status" value="1"/>
</dbReference>
<dbReference type="PROSITE" id="PS50890">
    <property type="entry name" value="PUA"/>
    <property type="match status" value="1"/>
</dbReference>
<dbReference type="NCBIfam" id="TIGR03684">
    <property type="entry name" value="arCOG00985"/>
    <property type="match status" value="1"/>
</dbReference>
<dbReference type="InterPro" id="IPR002478">
    <property type="entry name" value="PUA"/>
</dbReference>
<keyword evidence="3" id="KW-1185">Reference proteome</keyword>
<dbReference type="Pfam" id="PF01472">
    <property type="entry name" value="PUA"/>
    <property type="match status" value="1"/>
</dbReference>
<dbReference type="InterPro" id="IPR022430">
    <property type="entry name" value="CHP03684"/>
</dbReference>
<dbReference type="AlphaFoldDB" id="A0AAX4FVL5"/>
<dbReference type="InterPro" id="IPR015947">
    <property type="entry name" value="PUA-like_sf"/>
</dbReference>
<dbReference type="PANTHER" id="PTHR22798">
    <property type="entry name" value="MCT-1 PROTEIN"/>
    <property type="match status" value="1"/>
</dbReference>
<evidence type="ECO:0000259" key="1">
    <source>
        <dbReference type="SMART" id="SM00359"/>
    </source>
</evidence>
<dbReference type="KEGG" id="mrc:R6Y96_01265"/>
<name>A0AAX4FVL5_9EURY</name>
<organism evidence="2 3">
    <name type="scientific">Methanoculleus receptaculi</name>
    <dbReference type="NCBI Taxonomy" id="394967"/>
    <lineage>
        <taxon>Archaea</taxon>
        <taxon>Methanobacteriati</taxon>
        <taxon>Methanobacteriota</taxon>
        <taxon>Stenosarchaea group</taxon>
        <taxon>Methanomicrobia</taxon>
        <taxon>Methanomicrobiales</taxon>
        <taxon>Methanomicrobiaceae</taxon>
        <taxon>Methanoculleus</taxon>
    </lineage>
</organism>
<dbReference type="Proteomes" id="UP001305652">
    <property type="component" value="Chromosome"/>
</dbReference>
<dbReference type="NCBIfam" id="TIGR00451">
    <property type="entry name" value="unchar_dom_2"/>
    <property type="match status" value="1"/>
</dbReference>
<dbReference type="Gene3D" id="3.10.450.120">
    <property type="entry name" value="Pre-PUA domain, domain 1"/>
    <property type="match status" value="1"/>
</dbReference>
<dbReference type="GeneID" id="85731744"/>
<dbReference type="CDD" id="cd21154">
    <property type="entry name" value="PUA_MJ1432-like"/>
    <property type="match status" value="1"/>
</dbReference>
<sequence length="165" mass="18406">MSQITVKKRHVIRKSQATELMKHLGKEIGASADLFRSERIERVETDAPFEIYLVDKRPFLMGTADWVFPSLRGLVERPIPERRVVVDSGAVRFVVNGADIMRPGIVSISSDVLAGHPVQVVDERHSKPLAVGIALFGAADMEQQEKGKSVKNIHRVGDDLWNLEV</sequence>